<comment type="caution">
    <text evidence="2">The sequence shown here is derived from an EMBL/GenBank/DDBJ whole genome shotgun (WGS) entry which is preliminary data.</text>
</comment>
<feature type="compositionally biased region" description="Basic and acidic residues" evidence="1">
    <location>
        <begin position="815"/>
        <end position="837"/>
    </location>
</feature>
<sequence length="1196" mass="130800">MRGIKQLFSPLLCCFGLRNPEEPPASDLRNLKHPASVLSVQLPATTVPHAPGPSPSNVADKDALRQIFRSSPSVRGYRTASQSSALPVKRQYSLDVDFKFGPTGPEQKQPGRLEQLGSHIRQKLSESKLSKSSLKQHVSGETARESSGMSLQPLGMDIPEAGVSQRSTGLLELLMSRAGSEAGYDSDARSIHTAMLTDGDAAVKPSSQSPAKIEISCDDSGLAAGIAAAVAQGEQGEELATDPADTNRTTDPSSSKPSFVGIVMEEYKRSPTKALQRLSEGLATGTIKLPDAPDLLDGSQKCAEEKMDDLPKRDSQQYDTEFRKALRRLAATVRKAESLTTHDGNFCDGLLPNLDRSLICFISKFGEHDLEDSIERTSCKEGSVGQDRVPRQVGKAEQGSANASIAPDQGGLKRDMPSLADSDRSSVHLYNMRISQQLASPSITADGSRPETSRTSIEQYKIQSADAGPAISRLSLSERHPSWIATEHNRRPSDPRTRRLFENGISTEKASSQLKSVLSAGASACYEPVKGAVTRDDASSFYWSDGEVSSGNRRTPSNPRRNPNSIAVAGRSDSMSLPARSSGGSIAHASVAAENAWFGRNSSQLQRQGEGNDRLQASTQRHRSASMPTGDRPRPSTSIPIRRKLQLHSTEDDEALSEISAEQLQDARRERLTELSVQAVHDSYNERMSDVGPAILSSKGNEKPAWLELDPFWSTERRPRTSSDPFPNNGRRRTISGSGRTPLKGSEILSQETTTDMWRRTLKRAMEEPNETSLGGFLTAPKFDREGRRRSSTSSHHSATACDRDTTTAEQMDVPDTRILHVDRKYPASAGEEKTEDSSGQPRGVGLKRSIPKLTVGRPVKKKSSEKAVLKKRSILDLGKRFTIVSGTRQDERRHGAGTQFRDLLGLWGRFPSHSRDVRSGSAGERDGVAVRDFALECVDENAAQAIWNRSTLTLSLPAPPSWRRLPFGRKGRIDKGKSKSLDLLRSSVNEPQFLSHGTRKGGKGFVGRWKKIYRSSSSELRAYMQTYGHRSSISMSGSVEYPELEIIPGHDGSRDSRPLRSGLQGNQAATRELQHGRLVGKQSFTGTRGDEPRENTGAWTNMYRDCVGSLSALKSDVDLQQLKHIDGEHQGHDKQSIGGTQSADLRSSTVDFEVQLGRQHDSVREGLIRKIEDMGRESSDGILAKSKQGKHVKQD</sequence>
<name>A0AAN6ESD6_EXODE</name>
<reference evidence="2" key="1">
    <citation type="submission" date="2023-01" db="EMBL/GenBank/DDBJ databases">
        <title>Exophiala dermititidis isolated from Cystic Fibrosis Patient.</title>
        <authorList>
            <person name="Kurbessoian T."/>
            <person name="Crocker A."/>
            <person name="Murante D."/>
            <person name="Hogan D.A."/>
            <person name="Stajich J.E."/>
        </authorList>
    </citation>
    <scope>NUCLEOTIDE SEQUENCE</scope>
    <source>
        <strain evidence="2">Ex8</strain>
    </source>
</reference>
<dbReference type="EMBL" id="JAJGCB010000011">
    <property type="protein sequence ID" value="KAJ8990413.1"/>
    <property type="molecule type" value="Genomic_DNA"/>
</dbReference>
<accession>A0AAN6ESD6</accession>
<evidence type="ECO:0000256" key="1">
    <source>
        <dbReference type="SAM" id="MobiDB-lite"/>
    </source>
</evidence>
<feature type="compositionally biased region" description="Low complexity" evidence="1">
    <location>
        <begin position="792"/>
        <end position="801"/>
    </location>
</feature>
<evidence type="ECO:0000313" key="3">
    <source>
        <dbReference type="Proteomes" id="UP001161757"/>
    </source>
</evidence>
<feature type="compositionally biased region" description="Polar residues" evidence="1">
    <location>
        <begin position="244"/>
        <end position="257"/>
    </location>
</feature>
<feature type="compositionally biased region" description="Low complexity" evidence="1">
    <location>
        <begin position="549"/>
        <end position="565"/>
    </location>
</feature>
<feature type="region of interest" description="Disordered" evidence="1">
    <location>
        <begin position="1173"/>
        <end position="1196"/>
    </location>
</feature>
<feature type="region of interest" description="Disordered" evidence="1">
    <location>
        <begin position="376"/>
        <end position="418"/>
    </location>
</feature>
<proteinExistence type="predicted"/>
<feature type="region of interest" description="Disordered" evidence="1">
    <location>
        <begin position="124"/>
        <end position="152"/>
    </location>
</feature>
<dbReference type="Proteomes" id="UP001161757">
    <property type="component" value="Unassembled WGS sequence"/>
</dbReference>
<feature type="region of interest" description="Disordered" evidence="1">
    <location>
        <begin position="765"/>
        <end position="862"/>
    </location>
</feature>
<protein>
    <submittedName>
        <fullName evidence="2">Uncharacterized protein</fullName>
    </submittedName>
</protein>
<feature type="region of interest" description="Disordered" evidence="1">
    <location>
        <begin position="233"/>
        <end position="258"/>
    </location>
</feature>
<evidence type="ECO:0000313" key="2">
    <source>
        <dbReference type="EMBL" id="KAJ8990413.1"/>
    </source>
</evidence>
<feature type="region of interest" description="Disordered" evidence="1">
    <location>
        <begin position="716"/>
        <end position="745"/>
    </location>
</feature>
<organism evidence="2 3">
    <name type="scientific">Exophiala dermatitidis</name>
    <name type="common">Black yeast-like fungus</name>
    <name type="synonym">Wangiella dermatitidis</name>
    <dbReference type="NCBI Taxonomy" id="5970"/>
    <lineage>
        <taxon>Eukaryota</taxon>
        <taxon>Fungi</taxon>
        <taxon>Dikarya</taxon>
        <taxon>Ascomycota</taxon>
        <taxon>Pezizomycotina</taxon>
        <taxon>Eurotiomycetes</taxon>
        <taxon>Chaetothyriomycetidae</taxon>
        <taxon>Chaetothyriales</taxon>
        <taxon>Herpotrichiellaceae</taxon>
        <taxon>Exophiala</taxon>
    </lineage>
</organism>
<gene>
    <name evidence="2" type="ORF">HRR80_005898</name>
</gene>
<feature type="region of interest" description="Disordered" evidence="1">
    <location>
        <begin position="1046"/>
        <end position="1098"/>
    </location>
</feature>
<dbReference type="AlphaFoldDB" id="A0AAN6ESD6"/>
<feature type="region of interest" description="Disordered" evidence="1">
    <location>
        <begin position="604"/>
        <end position="640"/>
    </location>
</feature>
<feature type="region of interest" description="Disordered" evidence="1">
    <location>
        <begin position="542"/>
        <end position="583"/>
    </location>
</feature>
<feature type="compositionally biased region" description="Polar residues" evidence="1">
    <location>
        <begin position="604"/>
        <end position="619"/>
    </location>
</feature>